<protein>
    <submittedName>
        <fullName evidence="2">BrnA antitoxin of type II toxin-antitoxin system</fullName>
    </submittedName>
</protein>
<dbReference type="RefSeq" id="WP_110855275.1">
    <property type="nucleotide sequence ID" value="NZ_QJSQ01000009.1"/>
</dbReference>
<name>A0A2V4TW65_9BURK</name>
<gene>
    <name evidence="2" type="ORF">C7410_109150</name>
</gene>
<accession>A0A2V4TW65</accession>
<proteinExistence type="predicted"/>
<feature type="compositionally biased region" description="Basic and acidic residues" evidence="1">
    <location>
        <begin position="14"/>
        <end position="35"/>
    </location>
</feature>
<dbReference type="Proteomes" id="UP000247772">
    <property type="component" value="Unassembled WGS sequence"/>
</dbReference>
<feature type="compositionally biased region" description="Polar residues" evidence="1">
    <location>
        <begin position="1"/>
        <end position="11"/>
    </location>
</feature>
<sequence>MTGSKITSMNSAEMRARRERGESRTDWDRVRREANLETDAAEENRSIGEAISRKRGRPVVGEPKAAISLRLPVSVLEHWKATGPGWQTRMIELLARGK</sequence>
<dbReference type="Pfam" id="PF14384">
    <property type="entry name" value="BrnA_antitoxin"/>
    <property type="match status" value="1"/>
</dbReference>
<organism evidence="2 3">
    <name type="scientific">Paraburkholderia silvatlantica</name>
    <dbReference type="NCBI Taxonomy" id="321895"/>
    <lineage>
        <taxon>Bacteria</taxon>
        <taxon>Pseudomonadati</taxon>
        <taxon>Pseudomonadota</taxon>
        <taxon>Betaproteobacteria</taxon>
        <taxon>Burkholderiales</taxon>
        <taxon>Burkholderiaceae</taxon>
        <taxon>Paraburkholderia</taxon>
    </lineage>
</organism>
<evidence type="ECO:0000313" key="2">
    <source>
        <dbReference type="EMBL" id="PYE22854.1"/>
    </source>
</evidence>
<comment type="caution">
    <text evidence="2">The sequence shown here is derived from an EMBL/GenBank/DDBJ whole genome shotgun (WGS) entry which is preliminary data.</text>
</comment>
<evidence type="ECO:0000256" key="1">
    <source>
        <dbReference type="SAM" id="MobiDB-lite"/>
    </source>
</evidence>
<reference evidence="2 3" key="1">
    <citation type="submission" date="2018-06" db="EMBL/GenBank/DDBJ databases">
        <title>Genomic Encyclopedia of Type Strains, Phase IV (KMG-V): Genome sequencing to study the core and pangenomes of soil and plant-associated prokaryotes.</title>
        <authorList>
            <person name="Whitman W."/>
        </authorList>
    </citation>
    <scope>NUCLEOTIDE SEQUENCE [LARGE SCALE GENOMIC DNA]</scope>
    <source>
        <strain evidence="2 3">SRCL-318</strain>
    </source>
</reference>
<feature type="region of interest" description="Disordered" evidence="1">
    <location>
        <begin position="1"/>
        <end position="58"/>
    </location>
</feature>
<dbReference type="OrthoDB" id="9796641at2"/>
<dbReference type="InterPro" id="IPR025528">
    <property type="entry name" value="BrnA_antitoxin"/>
</dbReference>
<dbReference type="EMBL" id="QJSQ01000009">
    <property type="protein sequence ID" value="PYE22854.1"/>
    <property type="molecule type" value="Genomic_DNA"/>
</dbReference>
<evidence type="ECO:0000313" key="3">
    <source>
        <dbReference type="Proteomes" id="UP000247772"/>
    </source>
</evidence>
<dbReference type="AlphaFoldDB" id="A0A2V4TW65"/>